<proteinExistence type="predicted"/>
<evidence type="ECO:0000313" key="2">
    <source>
        <dbReference type="Proteomes" id="UP001327560"/>
    </source>
</evidence>
<dbReference type="Proteomes" id="UP001327560">
    <property type="component" value="Chromosome 4"/>
</dbReference>
<dbReference type="GO" id="GO:0019210">
    <property type="term" value="F:kinase inhibitor activity"/>
    <property type="evidence" value="ECO:0007669"/>
    <property type="project" value="InterPro"/>
</dbReference>
<gene>
    <name evidence="1" type="ORF">Cni_G13476</name>
</gene>
<sequence length="237" mass="26841">MPYLSPNPWQLQLLHKGMLLPLRHPQLQMVENLFQEEKMAKTPNIITSSNNSLASSSHVVSEELNADDYCRCSADFIRSDRKSSWSKKLKLIKKLSHSLKLKSSKVYLMSLFNRNRRSDESYKAQIAKEYSKRNVEASKKIQLEQNQIRSYLLDDTRSVNREKLVEEVCHRKSFSGATSWCPAMNSSASLLSSSSFLGTSLDESNQPLLHNVSGCVNLEVECSIEGAIAYCKKSLST</sequence>
<keyword evidence="2" id="KW-1185">Reference proteome</keyword>
<reference evidence="1 2" key="1">
    <citation type="submission" date="2023-10" db="EMBL/GenBank/DDBJ databases">
        <title>Chromosome-scale genome assembly provides insights into flower coloration mechanisms of Canna indica.</title>
        <authorList>
            <person name="Li C."/>
        </authorList>
    </citation>
    <scope>NUCLEOTIDE SEQUENCE [LARGE SCALE GENOMIC DNA]</scope>
    <source>
        <tissue evidence="1">Flower</tissue>
    </source>
</reference>
<dbReference type="GO" id="GO:0005886">
    <property type="term" value="C:plasma membrane"/>
    <property type="evidence" value="ECO:0007669"/>
    <property type="project" value="InterPro"/>
</dbReference>
<dbReference type="AlphaFoldDB" id="A0AAQ3QBJ5"/>
<dbReference type="PANTHER" id="PTHR33312">
    <property type="entry name" value="MEMBRANE-ASSOCIATED KINASE REGULATOR 4-RELATED"/>
    <property type="match status" value="1"/>
</dbReference>
<dbReference type="EMBL" id="CP136893">
    <property type="protein sequence ID" value="WOL04754.1"/>
    <property type="molecule type" value="Genomic_DNA"/>
</dbReference>
<protein>
    <submittedName>
        <fullName evidence="1">Uncharacterized protein</fullName>
    </submittedName>
</protein>
<dbReference type="InterPro" id="IPR039620">
    <property type="entry name" value="BKI1/MAKR1/3/4"/>
</dbReference>
<accession>A0AAQ3QBJ5</accession>
<name>A0AAQ3QBJ5_9LILI</name>
<evidence type="ECO:0000313" key="1">
    <source>
        <dbReference type="EMBL" id="WOL04754.1"/>
    </source>
</evidence>
<organism evidence="1 2">
    <name type="scientific">Canna indica</name>
    <name type="common">Indian-shot</name>
    <dbReference type="NCBI Taxonomy" id="4628"/>
    <lineage>
        <taxon>Eukaryota</taxon>
        <taxon>Viridiplantae</taxon>
        <taxon>Streptophyta</taxon>
        <taxon>Embryophyta</taxon>
        <taxon>Tracheophyta</taxon>
        <taxon>Spermatophyta</taxon>
        <taxon>Magnoliopsida</taxon>
        <taxon>Liliopsida</taxon>
        <taxon>Zingiberales</taxon>
        <taxon>Cannaceae</taxon>
        <taxon>Canna</taxon>
    </lineage>
</organism>
<dbReference type="PANTHER" id="PTHR33312:SF21">
    <property type="entry name" value="MEMBRANE-ASSOCIATED KINASE REGULATOR 3-RELATED"/>
    <property type="match status" value="1"/>
</dbReference>